<organism evidence="1 2">
    <name type="scientific">Arthrobacter ramosus</name>
    <dbReference type="NCBI Taxonomy" id="1672"/>
    <lineage>
        <taxon>Bacteria</taxon>
        <taxon>Bacillati</taxon>
        <taxon>Actinomycetota</taxon>
        <taxon>Actinomycetes</taxon>
        <taxon>Micrococcales</taxon>
        <taxon>Micrococcaceae</taxon>
        <taxon>Arthrobacter</taxon>
    </lineage>
</organism>
<name>A0ABV5XVX8_ARTRM</name>
<accession>A0ABV5XVX8</accession>
<proteinExistence type="predicted"/>
<evidence type="ECO:0000313" key="2">
    <source>
        <dbReference type="Proteomes" id="UP001589702"/>
    </source>
</evidence>
<sequence>MAEDQPLDQAHDPSHELAGARVQRVFYIINAGPFVSSPEFSTRDQAVAYARERSASGEFGDVVPAAVEVEVRAEYRLSSGRTTQRAVETFTITA</sequence>
<dbReference type="Proteomes" id="UP001589702">
    <property type="component" value="Unassembled WGS sequence"/>
</dbReference>
<dbReference type="RefSeq" id="WP_234753600.1">
    <property type="nucleotide sequence ID" value="NZ_BAAAWN010000001.1"/>
</dbReference>
<keyword evidence="2" id="KW-1185">Reference proteome</keyword>
<protein>
    <submittedName>
        <fullName evidence="1">Uncharacterized protein</fullName>
    </submittedName>
</protein>
<dbReference type="EMBL" id="JBHMBC010000002">
    <property type="protein sequence ID" value="MFB9818000.1"/>
    <property type="molecule type" value="Genomic_DNA"/>
</dbReference>
<evidence type="ECO:0000313" key="1">
    <source>
        <dbReference type="EMBL" id="MFB9818000.1"/>
    </source>
</evidence>
<reference evidence="1 2" key="1">
    <citation type="submission" date="2024-09" db="EMBL/GenBank/DDBJ databases">
        <authorList>
            <person name="Sun Q."/>
            <person name="Mori K."/>
        </authorList>
    </citation>
    <scope>NUCLEOTIDE SEQUENCE [LARGE SCALE GENOMIC DNA]</scope>
    <source>
        <strain evidence="1 2">JCM 1334</strain>
    </source>
</reference>
<comment type="caution">
    <text evidence="1">The sequence shown here is derived from an EMBL/GenBank/DDBJ whole genome shotgun (WGS) entry which is preliminary data.</text>
</comment>
<gene>
    <name evidence="1" type="ORF">ACFFP1_00630</name>
</gene>